<dbReference type="AlphaFoldDB" id="A0A839F030"/>
<proteinExistence type="predicted"/>
<evidence type="ECO:0000313" key="1">
    <source>
        <dbReference type="EMBL" id="MBA8888283.1"/>
    </source>
</evidence>
<gene>
    <name evidence="1" type="ORF">FHW12_002507</name>
</gene>
<name>A0A839F030_9GAMM</name>
<protein>
    <recommendedName>
        <fullName evidence="3">Winged helix DNA-binding protein</fullName>
    </recommendedName>
</protein>
<sequence length="361" mass="39400">MKRRGFDLPAARLRRQRLVGDGFATVDEAVAAHLAVQAQDYLGALWALGQRVRGAGEATIEAALAARRIVRSWPLRGTLHFVAADDLRWLLDLLAPRLLQRSRRRLKDDFDVDERVVEGARTVCERVLGGGRALTREALYAAFDDARIATAGSRGLHVVWWLAHAGVLCFGARVGKQQTFVLLDDWLPPAARRSREDALAELARRYFASRGPATVQDFAWWSGLAAADAAAAHEAVRGGLERVDVEGRAYWHVPTAEDGAVAKHARVHLLPAYDEYTVAYQDRGAFLDAAHAARAGNGIFKPALLVDGRIAGGWKRRLLKVAVEVAPDWFEPPSATAMKAFDAAAARYATFLGLPRSAGDG</sequence>
<organism evidence="1 2">
    <name type="scientific">Dokdonella fugitiva</name>
    <dbReference type="NCBI Taxonomy" id="328517"/>
    <lineage>
        <taxon>Bacteria</taxon>
        <taxon>Pseudomonadati</taxon>
        <taxon>Pseudomonadota</taxon>
        <taxon>Gammaproteobacteria</taxon>
        <taxon>Lysobacterales</taxon>
        <taxon>Rhodanobacteraceae</taxon>
        <taxon>Dokdonella</taxon>
    </lineage>
</organism>
<dbReference type="Pfam" id="PF06224">
    <property type="entry name" value="AlkZ-like"/>
    <property type="match status" value="1"/>
</dbReference>
<dbReference type="InterPro" id="IPR009351">
    <property type="entry name" value="AlkZ-like"/>
</dbReference>
<comment type="caution">
    <text evidence="1">The sequence shown here is derived from an EMBL/GenBank/DDBJ whole genome shotgun (WGS) entry which is preliminary data.</text>
</comment>
<accession>A0A839F030</accession>
<dbReference type="PANTHER" id="PTHR38479">
    <property type="entry name" value="LMO0824 PROTEIN"/>
    <property type="match status" value="1"/>
</dbReference>
<reference evidence="1 2" key="1">
    <citation type="submission" date="2020-07" db="EMBL/GenBank/DDBJ databases">
        <title>Genomic Encyclopedia of Type Strains, Phase IV (KMG-V): Genome sequencing to study the core and pangenomes of soil and plant-associated prokaryotes.</title>
        <authorList>
            <person name="Whitman W."/>
        </authorList>
    </citation>
    <scope>NUCLEOTIDE SEQUENCE [LARGE SCALE GENOMIC DNA]</scope>
    <source>
        <strain evidence="1 2">RH2WT43</strain>
    </source>
</reference>
<dbReference type="RefSeq" id="WP_182531331.1">
    <property type="nucleotide sequence ID" value="NZ_JACGXL010000003.1"/>
</dbReference>
<evidence type="ECO:0000313" key="2">
    <source>
        <dbReference type="Proteomes" id="UP000550401"/>
    </source>
</evidence>
<dbReference type="EMBL" id="JACGXL010000003">
    <property type="protein sequence ID" value="MBA8888283.1"/>
    <property type="molecule type" value="Genomic_DNA"/>
</dbReference>
<evidence type="ECO:0008006" key="3">
    <source>
        <dbReference type="Google" id="ProtNLM"/>
    </source>
</evidence>
<keyword evidence="2" id="KW-1185">Reference proteome</keyword>
<dbReference type="Proteomes" id="UP000550401">
    <property type="component" value="Unassembled WGS sequence"/>
</dbReference>
<dbReference type="PANTHER" id="PTHR38479:SF2">
    <property type="entry name" value="WINGED HELIX DNA-BINDING DOMAIN-CONTAINING PROTEIN"/>
    <property type="match status" value="1"/>
</dbReference>